<dbReference type="InterPro" id="IPR008915">
    <property type="entry name" value="Peptidase_M50"/>
</dbReference>
<keyword evidence="9 13" id="KW-0482">Metalloprotease</keyword>
<name>A0A2T0RBN0_9ACTN</name>
<feature type="transmembrane region" description="Helical" evidence="11">
    <location>
        <begin position="409"/>
        <end position="430"/>
    </location>
</feature>
<dbReference type="GO" id="GO:0016020">
    <property type="term" value="C:membrane"/>
    <property type="evidence" value="ECO:0007669"/>
    <property type="project" value="UniProtKB-SubCell"/>
</dbReference>
<evidence type="ECO:0000313" key="13">
    <source>
        <dbReference type="EMBL" id="PRY18575.1"/>
    </source>
</evidence>
<dbReference type="OrthoDB" id="9782003at2"/>
<reference evidence="13 14" key="1">
    <citation type="submission" date="2018-03" db="EMBL/GenBank/DDBJ databases">
        <title>Genomic Encyclopedia of Archaeal and Bacterial Type Strains, Phase II (KMG-II): from individual species to whole genera.</title>
        <authorList>
            <person name="Goeker M."/>
        </authorList>
    </citation>
    <scope>NUCLEOTIDE SEQUENCE [LARGE SCALE GENOMIC DNA]</scope>
    <source>
        <strain evidence="13 14">DSM 19711</strain>
    </source>
</reference>
<dbReference type="CDD" id="cd06163">
    <property type="entry name" value="S2P-M50_PDZ_RseP-like"/>
    <property type="match status" value="1"/>
</dbReference>
<dbReference type="CDD" id="cd23081">
    <property type="entry name" value="cpPDZ_EcRseP-like"/>
    <property type="match status" value="1"/>
</dbReference>
<dbReference type="Proteomes" id="UP000238083">
    <property type="component" value="Unassembled WGS sequence"/>
</dbReference>
<evidence type="ECO:0000256" key="4">
    <source>
        <dbReference type="ARBA" id="ARBA00022670"/>
    </source>
</evidence>
<keyword evidence="7" id="KW-0862">Zinc</keyword>
<dbReference type="GO" id="GO:0006508">
    <property type="term" value="P:proteolysis"/>
    <property type="evidence" value="ECO:0007669"/>
    <property type="project" value="UniProtKB-KW"/>
</dbReference>
<organism evidence="13 14">
    <name type="scientific">Kineococcus rhizosphaerae</name>
    <dbReference type="NCBI Taxonomy" id="559628"/>
    <lineage>
        <taxon>Bacteria</taxon>
        <taxon>Bacillati</taxon>
        <taxon>Actinomycetota</taxon>
        <taxon>Actinomycetes</taxon>
        <taxon>Kineosporiales</taxon>
        <taxon>Kineosporiaceae</taxon>
        <taxon>Kineococcus</taxon>
    </lineage>
</organism>
<evidence type="ECO:0000256" key="3">
    <source>
        <dbReference type="ARBA" id="ARBA00007931"/>
    </source>
</evidence>
<comment type="cofactor">
    <cofactor evidence="1">
        <name>Zn(2+)</name>
        <dbReference type="ChEBI" id="CHEBI:29105"/>
    </cofactor>
</comment>
<keyword evidence="8 11" id="KW-1133">Transmembrane helix</keyword>
<dbReference type="InterPro" id="IPR041489">
    <property type="entry name" value="PDZ_6"/>
</dbReference>
<comment type="similarity">
    <text evidence="3">Belongs to the peptidase M50B family.</text>
</comment>
<dbReference type="Gene3D" id="2.30.42.10">
    <property type="match status" value="1"/>
</dbReference>
<feature type="transmembrane region" description="Helical" evidence="11">
    <location>
        <begin position="127"/>
        <end position="149"/>
    </location>
</feature>
<dbReference type="InterPro" id="IPR004387">
    <property type="entry name" value="Pept_M50_Zn"/>
</dbReference>
<dbReference type="Pfam" id="PF02163">
    <property type="entry name" value="Peptidase_M50"/>
    <property type="match status" value="1"/>
</dbReference>
<dbReference type="InterPro" id="IPR036034">
    <property type="entry name" value="PDZ_sf"/>
</dbReference>
<evidence type="ECO:0000256" key="2">
    <source>
        <dbReference type="ARBA" id="ARBA00004141"/>
    </source>
</evidence>
<evidence type="ECO:0000256" key="5">
    <source>
        <dbReference type="ARBA" id="ARBA00022692"/>
    </source>
</evidence>
<dbReference type="AlphaFoldDB" id="A0A2T0RBN0"/>
<dbReference type="InterPro" id="IPR001478">
    <property type="entry name" value="PDZ"/>
</dbReference>
<evidence type="ECO:0000256" key="10">
    <source>
        <dbReference type="ARBA" id="ARBA00023136"/>
    </source>
</evidence>
<evidence type="ECO:0000256" key="9">
    <source>
        <dbReference type="ARBA" id="ARBA00023049"/>
    </source>
</evidence>
<keyword evidence="6" id="KW-0378">Hydrolase</keyword>
<accession>A0A2T0RBN0</accession>
<keyword evidence="10 11" id="KW-0472">Membrane</keyword>
<comment type="caution">
    <text evidence="13">The sequence shown here is derived from an EMBL/GenBank/DDBJ whole genome shotgun (WGS) entry which is preliminary data.</text>
</comment>
<dbReference type="Pfam" id="PF17820">
    <property type="entry name" value="PDZ_6"/>
    <property type="match status" value="1"/>
</dbReference>
<evidence type="ECO:0000256" key="7">
    <source>
        <dbReference type="ARBA" id="ARBA00022833"/>
    </source>
</evidence>
<keyword evidence="14" id="KW-1185">Reference proteome</keyword>
<dbReference type="SMART" id="SM00228">
    <property type="entry name" value="PDZ"/>
    <property type="match status" value="1"/>
</dbReference>
<evidence type="ECO:0000256" key="8">
    <source>
        <dbReference type="ARBA" id="ARBA00022989"/>
    </source>
</evidence>
<evidence type="ECO:0000259" key="12">
    <source>
        <dbReference type="SMART" id="SM00228"/>
    </source>
</evidence>
<gene>
    <name evidence="13" type="ORF">CLV37_101821</name>
</gene>
<keyword evidence="5 11" id="KW-0812">Transmembrane</keyword>
<dbReference type="EMBL" id="PVZF01000001">
    <property type="protein sequence ID" value="PRY18575.1"/>
    <property type="molecule type" value="Genomic_DNA"/>
</dbReference>
<evidence type="ECO:0000256" key="1">
    <source>
        <dbReference type="ARBA" id="ARBA00001947"/>
    </source>
</evidence>
<comment type="subcellular location">
    <subcellularLocation>
        <location evidence="2">Membrane</location>
        <topology evidence="2">Multi-pass membrane protein</topology>
    </subcellularLocation>
</comment>
<keyword evidence="4 13" id="KW-0645">Protease</keyword>
<feature type="transmembrane region" description="Helical" evidence="11">
    <location>
        <begin position="6"/>
        <end position="25"/>
    </location>
</feature>
<dbReference type="GO" id="GO:0004222">
    <property type="term" value="F:metalloendopeptidase activity"/>
    <property type="evidence" value="ECO:0007669"/>
    <property type="project" value="InterPro"/>
</dbReference>
<evidence type="ECO:0000256" key="11">
    <source>
        <dbReference type="SAM" id="Phobius"/>
    </source>
</evidence>
<dbReference type="RefSeq" id="WP_106207120.1">
    <property type="nucleotide sequence ID" value="NZ_PVZF01000001.1"/>
</dbReference>
<dbReference type="SUPFAM" id="SSF50156">
    <property type="entry name" value="PDZ domain-like"/>
    <property type="match status" value="1"/>
</dbReference>
<proteinExistence type="inferred from homology"/>
<evidence type="ECO:0000256" key="6">
    <source>
        <dbReference type="ARBA" id="ARBA00022801"/>
    </source>
</evidence>
<evidence type="ECO:0000313" key="14">
    <source>
        <dbReference type="Proteomes" id="UP000238083"/>
    </source>
</evidence>
<dbReference type="PANTHER" id="PTHR42837">
    <property type="entry name" value="REGULATOR OF SIGMA-E PROTEASE RSEP"/>
    <property type="match status" value="1"/>
</dbReference>
<feature type="domain" description="PDZ" evidence="12">
    <location>
        <begin position="138"/>
        <end position="233"/>
    </location>
</feature>
<dbReference type="PANTHER" id="PTHR42837:SF2">
    <property type="entry name" value="MEMBRANE METALLOPROTEASE ARASP2, CHLOROPLASTIC-RELATED"/>
    <property type="match status" value="1"/>
</dbReference>
<sequence>MSTVLLWVVGILAAAIGVAISIALHEVGHLLPAKRFGVRVTQYMVGFGPTLWSRRRGETEYGVKAIPLGGYIRMIGMFPPGPDGRLRASSTGRWALMAEEARQASFVEVGPGEEHRAFYRQAVGKRILIMLGGPLVNLVLGFVLMGVALSGIGLPTGSSTTVGVVQQCVLPADTTATTCPADATPTPGAAAGLRPGDRFVSFDGQPVTGWVQLSNRIRDAGGREVTLVVERDGRQVTLTATPLLTQRPVLDADGRPTNGTVEAGFLGVSPTAALERVPVSEVPGIVGQQLQGTAGIVLNLPQRLYGVAQAAFGTQQRDPNGPIGIVGIGRLAGELNAEASLSGDAFAERAGRIVSLLASLNIALFVFNMIPLLPFDGGHIAGALWEVVKKALFRVRRRPDPGPVDVAKAMPLAYGVSILLVGMSVLLLYADIVRPVTLNQ</sequence>
<feature type="transmembrane region" description="Helical" evidence="11">
    <location>
        <begin position="362"/>
        <end position="388"/>
    </location>
</feature>
<protein>
    <submittedName>
        <fullName evidence="13">RIP metalloprotease RseP</fullName>
    </submittedName>
</protein>